<organism evidence="1">
    <name type="scientific">marine metagenome</name>
    <dbReference type="NCBI Taxonomy" id="408172"/>
    <lineage>
        <taxon>unclassified sequences</taxon>
        <taxon>metagenomes</taxon>
        <taxon>ecological metagenomes</taxon>
    </lineage>
</organism>
<evidence type="ECO:0000313" key="1">
    <source>
        <dbReference type="EMBL" id="SVB59309.1"/>
    </source>
</evidence>
<proteinExistence type="predicted"/>
<name>A0A382F9H0_9ZZZZ</name>
<reference evidence="1" key="1">
    <citation type="submission" date="2018-05" db="EMBL/GenBank/DDBJ databases">
        <authorList>
            <person name="Lanie J.A."/>
            <person name="Ng W.-L."/>
            <person name="Kazmierczak K.M."/>
            <person name="Andrzejewski T.M."/>
            <person name="Davidsen T.M."/>
            <person name="Wayne K.J."/>
            <person name="Tettelin H."/>
            <person name="Glass J.I."/>
            <person name="Rusch D."/>
            <person name="Podicherti R."/>
            <person name="Tsui H.-C.T."/>
            <person name="Winkler M.E."/>
        </authorList>
    </citation>
    <scope>NUCLEOTIDE SEQUENCE</scope>
</reference>
<gene>
    <name evidence="1" type="ORF">METZ01_LOCUS212163</name>
</gene>
<protein>
    <submittedName>
        <fullName evidence="1">Uncharacterized protein</fullName>
    </submittedName>
</protein>
<sequence>MSQMALPKKLIVILLWGIFSYLLSQLILDIEITQKGFFILLVCAGLWMTEI</sequence>
<dbReference type="EMBL" id="UINC01048592">
    <property type="protein sequence ID" value="SVB59309.1"/>
    <property type="molecule type" value="Genomic_DNA"/>
</dbReference>
<dbReference type="AlphaFoldDB" id="A0A382F9H0"/>
<accession>A0A382F9H0</accession>
<feature type="non-terminal residue" evidence="1">
    <location>
        <position position="51"/>
    </location>
</feature>